<dbReference type="InterPro" id="IPR052032">
    <property type="entry name" value="ATP-dep_AA_Ligase"/>
</dbReference>
<evidence type="ECO:0000313" key="6">
    <source>
        <dbReference type="EMBL" id="SEJ02593.1"/>
    </source>
</evidence>
<proteinExistence type="predicted"/>
<dbReference type="AlphaFoldDB" id="A0A1H6VDG5"/>
<keyword evidence="2 4" id="KW-0547">Nucleotide-binding</keyword>
<dbReference type="InterPro" id="IPR013815">
    <property type="entry name" value="ATP_grasp_subdomain_1"/>
</dbReference>
<dbReference type="OrthoDB" id="24041at2"/>
<dbReference type="Gene3D" id="3.30.470.20">
    <property type="entry name" value="ATP-grasp fold, B domain"/>
    <property type="match status" value="1"/>
</dbReference>
<dbReference type="PANTHER" id="PTHR43585:SF2">
    <property type="entry name" value="ATP-GRASP ENZYME FSQD"/>
    <property type="match status" value="1"/>
</dbReference>
<keyword evidence="7" id="KW-1185">Reference proteome</keyword>
<name>A0A1H6VDG5_9FIRM</name>
<dbReference type="Proteomes" id="UP000183028">
    <property type="component" value="Unassembled WGS sequence"/>
</dbReference>
<evidence type="ECO:0000256" key="4">
    <source>
        <dbReference type="PROSITE-ProRule" id="PRU00409"/>
    </source>
</evidence>
<dbReference type="GO" id="GO:0005524">
    <property type="term" value="F:ATP binding"/>
    <property type="evidence" value="ECO:0007669"/>
    <property type="project" value="UniProtKB-UniRule"/>
</dbReference>
<dbReference type="GO" id="GO:0016874">
    <property type="term" value="F:ligase activity"/>
    <property type="evidence" value="ECO:0007669"/>
    <property type="project" value="UniProtKB-KW"/>
</dbReference>
<dbReference type="Gene3D" id="3.30.1490.20">
    <property type="entry name" value="ATP-grasp fold, A domain"/>
    <property type="match status" value="1"/>
</dbReference>
<evidence type="ECO:0000313" key="7">
    <source>
        <dbReference type="Proteomes" id="UP000183028"/>
    </source>
</evidence>
<evidence type="ECO:0000256" key="1">
    <source>
        <dbReference type="ARBA" id="ARBA00022598"/>
    </source>
</evidence>
<keyword evidence="1" id="KW-0436">Ligase</keyword>
<accession>A0A1H6VDG5</accession>
<dbReference type="GO" id="GO:0046872">
    <property type="term" value="F:metal ion binding"/>
    <property type="evidence" value="ECO:0007669"/>
    <property type="project" value="InterPro"/>
</dbReference>
<evidence type="ECO:0000259" key="5">
    <source>
        <dbReference type="PROSITE" id="PS50975"/>
    </source>
</evidence>
<dbReference type="InterPro" id="IPR005479">
    <property type="entry name" value="CPAse_ATP-bd"/>
</dbReference>
<dbReference type="EMBL" id="FNYK01000046">
    <property type="protein sequence ID" value="SEJ02593.1"/>
    <property type="molecule type" value="Genomic_DNA"/>
</dbReference>
<dbReference type="STRING" id="322505.SAMN04487836_11635"/>
<evidence type="ECO:0000256" key="3">
    <source>
        <dbReference type="ARBA" id="ARBA00022840"/>
    </source>
</evidence>
<dbReference type="PROSITE" id="PS50975">
    <property type="entry name" value="ATP_GRASP"/>
    <property type="match status" value="1"/>
</dbReference>
<organism evidence="6 7">
    <name type="scientific">Sharpea azabuensis</name>
    <dbReference type="NCBI Taxonomy" id="322505"/>
    <lineage>
        <taxon>Bacteria</taxon>
        <taxon>Bacillati</taxon>
        <taxon>Bacillota</taxon>
        <taxon>Erysipelotrichia</taxon>
        <taxon>Erysipelotrichales</taxon>
        <taxon>Coprobacillaceae</taxon>
        <taxon>Sharpea</taxon>
    </lineage>
</organism>
<protein>
    <submittedName>
        <fullName evidence="6">ATP-grasp domain-containing protein</fullName>
    </submittedName>
</protein>
<evidence type="ECO:0000256" key="2">
    <source>
        <dbReference type="ARBA" id="ARBA00022741"/>
    </source>
</evidence>
<dbReference type="Pfam" id="PF02786">
    <property type="entry name" value="CPSase_L_D2"/>
    <property type="match status" value="1"/>
</dbReference>
<dbReference type="SUPFAM" id="SSF56059">
    <property type="entry name" value="Glutathione synthetase ATP-binding domain-like"/>
    <property type="match status" value="1"/>
</dbReference>
<gene>
    <name evidence="6" type="ORF">SAMN04487834_10465</name>
</gene>
<dbReference type="InterPro" id="IPR011761">
    <property type="entry name" value="ATP-grasp"/>
</dbReference>
<feature type="domain" description="ATP-grasp" evidence="5">
    <location>
        <begin position="118"/>
        <end position="315"/>
    </location>
</feature>
<dbReference type="PANTHER" id="PTHR43585">
    <property type="entry name" value="FUMIPYRROLE BIOSYNTHESIS PROTEIN C"/>
    <property type="match status" value="1"/>
</dbReference>
<dbReference type="eggNOG" id="COG0151">
    <property type="taxonomic scope" value="Bacteria"/>
</dbReference>
<dbReference type="RefSeq" id="WP_074732443.1">
    <property type="nucleotide sequence ID" value="NZ_CACVPP010000064.1"/>
</dbReference>
<dbReference type="Gene3D" id="3.40.50.20">
    <property type="match status" value="1"/>
</dbReference>
<sequence length="394" mass="45978">MNFVFISPGFPKTYYHFCESLQEQGVNVLAIGDVPYDELSEEVKHSVKEYYYVDTLEDYDALVKAMGYFIFHYGRIDYLESNNEYWLESDARLRTDFNITTGLQNDIIEDVKHKSRMKDYYAKAHIPTARYILVTTIDEAKAFIDEVAYPVIAKPDSGMGAQDTHKINNEEELVDFFEHKSDVQYIMEEFVEGVIESFDGIASQNHDIIFETSHVFPDPLLDVVTSNKSFVYYSQREIPEDLKRYGEEAVKVFPVNGRCFHMEFFRLTKDKPGLANKGDVVGLEVNMRMPGGYTPDMMNWANDINVYDIYADMVTTGESHYNRNRRPYHCVYTGRRDEIAYKHTDEEIKKRYHHDLVMVERMPDILSDDMGNDMYTARFETMDEVNAFIEFVLG</sequence>
<keyword evidence="3 4" id="KW-0067">ATP-binding</keyword>
<reference evidence="7" key="1">
    <citation type="submission" date="2016-10" db="EMBL/GenBank/DDBJ databases">
        <authorList>
            <person name="Varghese N."/>
        </authorList>
    </citation>
    <scope>NUCLEOTIDE SEQUENCE [LARGE SCALE GENOMIC DNA]</scope>
    <source>
        <strain evidence="7">DSM 20406</strain>
    </source>
</reference>